<comment type="caution">
    <text evidence="1">The sequence shown here is derived from an EMBL/GenBank/DDBJ whole genome shotgun (WGS) entry which is preliminary data.</text>
</comment>
<sequence length="148" mass="16421">MASMGDKVESSGRSVFRYTWCKTNTASYLQRKISQSPKIWTPGGPNRWGHRRLNWLALNSEQSLSCSLYAKLSWSLLGTVVGKQLKLIICSPFGGLPLLDYSSRSHWAQPLVGQTFCHSGPSGDPTQACWLGTEQTAVMIHIQSSFID</sequence>
<gene>
    <name evidence="1" type="ORF">AMECASPLE_002348</name>
</gene>
<dbReference type="Proteomes" id="UP001469553">
    <property type="component" value="Unassembled WGS sequence"/>
</dbReference>
<reference evidence="1 2" key="1">
    <citation type="submission" date="2021-06" db="EMBL/GenBank/DDBJ databases">
        <authorList>
            <person name="Palmer J.M."/>
        </authorList>
    </citation>
    <scope>NUCLEOTIDE SEQUENCE [LARGE SCALE GENOMIC DNA]</scope>
    <source>
        <strain evidence="1 2">AS_MEX2019</strain>
        <tissue evidence="1">Muscle</tissue>
    </source>
</reference>
<keyword evidence="2" id="KW-1185">Reference proteome</keyword>
<evidence type="ECO:0000313" key="2">
    <source>
        <dbReference type="Proteomes" id="UP001469553"/>
    </source>
</evidence>
<name>A0ABV0YLH3_9TELE</name>
<proteinExistence type="predicted"/>
<organism evidence="1 2">
    <name type="scientific">Ameca splendens</name>
    <dbReference type="NCBI Taxonomy" id="208324"/>
    <lineage>
        <taxon>Eukaryota</taxon>
        <taxon>Metazoa</taxon>
        <taxon>Chordata</taxon>
        <taxon>Craniata</taxon>
        <taxon>Vertebrata</taxon>
        <taxon>Euteleostomi</taxon>
        <taxon>Actinopterygii</taxon>
        <taxon>Neopterygii</taxon>
        <taxon>Teleostei</taxon>
        <taxon>Neoteleostei</taxon>
        <taxon>Acanthomorphata</taxon>
        <taxon>Ovalentaria</taxon>
        <taxon>Atherinomorphae</taxon>
        <taxon>Cyprinodontiformes</taxon>
        <taxon>Goodeidae</taxon>
        <taxon>Ameca</taxon>
    </lineage>
</organism>
<accession>A0ABV0YLH3</accession>
<protein>
    <submittedName>
        <fullName evidence="1">Uncharacterized protein</fullName>
    </submittedName>
</protein>
<evidence type="ECO:0000313" key="1">
    <source>
        <dbReference type="EMBL" id="MEQ2294275.1"/>
    </source>
</evidence>
<dbReference type="EMBL" id="JAHRIP010037704">
    <property type="protein sequence ID" value="MEQ2294275.1"/>
    <property type="molecule type" value="Genomic_DNA"/>
</dbReference>